<keyword evidence="1" id="KW-0472">Membrane</keyword>
<proteinExistence type="predicted"/>
<sequence>MRALHSRRLGLFLCGFLLMFEVFFRWFTIFILHLFNHEEPTLFAEMFLASWGSDGSRRGCRPRHGWFGSNSYPSYLVVQSLFLDTRERNCRHKSIRLSCLYFSSNL</sequence>
<feature type="transmembrane region" description="Helical" evidence="1">
    <location>
        <begin position="12"/>
        <end position="35"/>
    </location>
</feature>
<evidence type="ECO:0000313" key="2">
    <source>
        <dbReference type="EMBL" id="RRT36441.1"/>
    </source>
</evidence>
<keyword evidence="1" id="KW-0812">Transmembrane</keyword>
<name>A0A426XAC5_ENSVE</name>
<evidence type="ECO:0000313" key="3">
    <source>
        <dbReference type="Proteomes" id="UP000287651"/>
    </source>
</evidence>
<reference evidence="2 3" key="1">
    <citation type="journal article" date="2014" name="Agronomy (Basel)">
        <title>A Draft Genome Sequence for Ensete ventricosum, the Drought-Tolerant Tree Against Hunger.</title>
        <authorList>
            <person name="Harrison J."/>
            <person name="Moore K.A."/>
            <person name="Paszkiewicz K."/>
            <person name="Jones T."/>
            <person name="Grant M."/>
            <person name="Ambacheew D."/>
            <person name="Muzemil S."/>
            <person name="Studholme D.J."/>
        </authorList>
    </citation>
    <scope>NUCLEOTIDE SEQUENCE [LARGE SCALE GENOMIC DNA]</scope>
</reference>
<accession>A0A426XAC5</accession>
<dbReference type="Proteomes" id="UP000287651">
    <property type="component" value="Unassembled WGS sequence"/>
</dbReference>
<organism evidence="2 3">
    <name type="scientific">Ensete ventricosum</name>
    <name type="common">Abyssinian banana</name>
    <name type="synonym">Musa ensete</name>
    <dbReference type="NCBI Taxonomy" id="4639"/>
    <lineage>
        <taxon>Eukaryota</taxon>
        <taxon>Viridiplantae</taxon>
        <taxon>Streptophyta</taxon>
        <taxon>Embryophyta</taxon>
        <taxon>Tracheophyta</taxon>
        <taxon>Spermatophyta</taxon>
        <taxon>Magnoliopsida</taxon>
        <taxon>Liliopsida</taxon>
        <taxon>Zingiberales</taxon>
        <taxon>Musaceae</taxon>
        <taxon>Ensete</taxon>
    </lineage>
</organism>
<dbReference type="EMBL" id="AMZH03023611">
    <property type="protein sequence ID" value="RRT36441.1"/>
    <property type="molecule type" value="Genomic_DNA"/>
</dbReference>
<gene>
    <name evidence="2" type="ORF">B296_00046288</name>
</gene>
<protein>
    <submittedName>
        <fullName evidence="2">Uncharacterized protein</fullName>
    </submittedName>
</protein>
<dbReference type="AlphaFoldDB" id="A0A426XAC5"/>
<keyword evidence="1" id="KW-1133">Transmembrane helix</keyword>
<comment type="caution">
    <text evidence="2">The sequence shown here is derived from an EMBL/GenBank/DDBJ whole genome shotgun (WGS) entry which is preliminary data.</text>
</comment>
<evidence type="ECO:0000256" key="1">
    <source>
        <dbReference type="SAM" id="Phobius"/>
    </source>
</evidence>